<feature type="transmembrane region" description="Helical" evidence="6">
    <location>
        <begin position="516"/>
        <end position="537"/>
    </location>
</feature>
<feature type="transmembrane region" description="Helical" evidence="6">
    <location>
        <begin position="235"/>
        <end position="255"/>
    </location>
</feature>
<evidence type="ECO:0000256" key="3">
    <source>
        <dbReference type="ARBA" id="ARBA00022692"/>
    </source>
</evidence>
<dbReference type="Pfam" id="PF11700">
    <property type="entry name" value="ATG22"/>
    <property type="match status" value="2"/>
</dbReference>
<feature type="transmembrane region" description="Helical" evidence="6">
    <location>
        <begin position="451"/>
        <end position="473"/>
    </location>
</feature>
<evidence type="ECO:0000313" key="9">
    <source>
        <dbReference type="Proteomes" id="UP000230790"/>
    </source>
</evidence>
<feature type="transmembrane region" description="Helical" evidence="6">
    <location>
        <begin position="494"/>
        <end position="510"/>
    </location>
</feature>
<proteinExistence type="predicted"/>
<comment type="caution">
    <text evidence="8">The sequence shown here is derived from an EMBL/GenBank/DDBJ whole genome shotgun (WGS) entry which is preliminary data.</text>
</comment>
<feature type="domain" description="Major facilitator superfamily (MFS) profile" evidence="7">
    <location>
        <begin position="344"/>
        <end position="565"/>
    </location>
</feature>
<dbReference type="Gene3D" id="1.20.1250.20">
    <property type="entry name" value="MFS general substrate transporter like domains"/>
    <property type="match status" value="2"/>
</dbReference>
<feature type="transmembrane region" description="Helical" evidence="6">
    <location>
        <begin position="138"/>
        <end position="156"/>
    </location>
</feature>
<dbReference type="GO" id="GO:0005886">
    <property type="term" value="C:plasma membrane"/>
    <property type="evidence" value="ECO:0007669"/>
    <property type="project" value="UniProtKB-SubCell"/>
</dbReference>
<dbReference type="GO" id="GO:0022857">
    <property type="term" value="F:transmembrane transporter activity"/>
    <property type="evidence" value="ECO:0007669"/>
    <property type="project" value="InterPro"/>
</dbReference>
<feature type="transmembrane region" description="Helical" evidence="6">
    <location>
        <begin position="106"/>
        <end position="126"/>
    </location>
</feature>
<feature type="transmembrane region" description="Helical" evidence="6">
    <location>
        <begin position="317"/>
        <end position="334"/>
    </location>
</feature>
<evidence type="ECO:0000259" key="7">
    <source>
        <dbReference type="PROSITE" id="PS50850"/>
    </source>
</evidence>
<dbReference type="SUPFAM" id="SSF103473">
    <property type="entry name" value="MFS general substrate transporter"/>
    <property type="match status" value="1"/>
</dbReference>
<accession>A0A2M8QFD9</accession>
<feature type="transmembrane region" description="Helical" evidence="6">
    <location>
        <begin position="198"/>
        <end position="223"/>
    </location>
</feature>
<feature type="transmembrane region" description="Helical" evidence="6">
    <location>
        <begin position="291"/>
        <end position="311"/>
    </location>
</feature>
<dbReference type="PANTHER" id="PTHR23519">
    <property type="entry name" value="AUTOPHAGY-RELATED PROTEIN 22"/>
    <property type="match status" value="1"/>
</dbReference>
<comment type="subcellular location">
    <subcellularLocation>
        <location evidence="1">Cell membrane</location>
        <topology evidence="1">Multi-pass membrane protein</topology>
    </subcellularLocation>
</comment>
<dbReference type="InterPro" id="IPR050495">
    <property type="entry name" value="ATG22/LtaA_families"/>
</dbReference>
<dbReference type="Proteomes" id="UP000230790">
    <property type="component" value="Unassembled WGS sequence"/>
</dbReference>
<keyword evidence="3 6" id="KW-0812">Transmembrane</keyword>
<keyword evidence="2" id="KW-0813">Transport</keyword>
<dbReference type="PANTHER" id="PTHR23519:SF1">
    <property type="entry name" value="AUTOPHAGY-RELATED PROTEIN 22"/>
    <property type="match status" value="1"/>
</dbReference>
<feature type="transmembrane region" description="Helical" evidence="6">
    <location>
        <begin position="162"/>
        <end position="186"/>
    </location>
</feature>
<feature type="transmembrane region" description="Helical" evidence="6">
    <location>
        <begin position="346"/>
        <end position="373"/>
    </location>
</feature>
<feature type="transmembrane region" description="Helical" evidence="6">
    <location>
        <begin position="385"/>
        <end position="407"/>
    </location>
</feature>
<dbReference type="InterPro" id="IPR036259">
    <property type="entry name" value="MFS_trans_sf"/>
</dbReference>
<dbReference type="InterPro" id="IPR020846">
    <property type="entry name" value="MFS_dom"/>
</dbReference>
<dbReference type="AlphaFoldDB" id="A0A2M8QFD9"/>
<evidence type="ECO:0000256" key="6">
    <source>
        <dbReference type="SAM" id="Phobius"/>
    </source>
</evidence>
<protein>
    <submittedName>
        <fullName evidence="8">MFS transporter</fullName>
    </submittedName>
</protein>
<dbReference type="InterPro" id="IPR024671">
    <property type="entry name" value="Atg22-like"/>
</dbReference>
<evidence type="ECO:0000256" key="2">
    <source>
        <dbReference type="ARBA" id="ARBA00022448"/>
    </source>
</evidence>
<gene>
    <name evidence="8" type="ORF">CUN48_03070</name>
</gene>
<evidence type="ECO:0000256" key="4">
    <source>
        <dbReference type="ARBA" id="ARBA00022989"/>
    </source>
</evidence>
<name>A0A2M8QFD9_9CHLR</name>
<keyword evidence="5 6" id="KW-0472">Membrane</keyword>
<reference evidence="8 9" key="1">
    <citation type="submission" date="2017-11" db="EMBL/GenBank/DDBJ databases">
        <title>Evolution of Phototrophy in the Chloroflexi Phylum Driven by Horizontal Gene Transfer.</title>
        <authorList>
            <person name="Ward L.M."/>
            <person name="Hemp J."/>
            <person name="Shih P.M."/>
            <person name="Mcglynn S.E."/>
            <person name="Fischer W."/>
        </authorList>
    </citation>
    <scope>NUCLEOTIDE SEQUENCE [LARGE SCALE GENOMIC DNA]</scope>
    <source>
        <strain evidence="8">JP3_7</strain>
    </source>
</reference>
<dbReference type="PROSITE" id="PS50850">
    <property type="entry name" value="MFS"/>
    <property type="match status" value="1"/>
</dbReference>
<evidence type="ECO:0000313" key="8">
    <source>
        <dbReference type="EMBL" id="PJF48527.1"/>
    </source>
</evidence>
<evidence type="ECO:0000256" key="1">
    <source>
        <dbReference type="ARBA" id="ARBA00004651"/>
    </source>
</evidence>
<organism evidence="8 9">
    <name type="scientific">Candidatus Thermofonsia Clade 3 bacterium</name>
    <dbReference type="NCBI Taxonomy" id="2364212"/>
    <lineage>
        <taxon>Bacteria</taxon>
        <taxon>Bacillati</taxon>
        <taxon>Chloroflexota</taxon>
        <taxon>Candidatus Thermofontia</taxon>
        <taxon>Candidatus Thermofonsia Clade 3</taxon>
    </lineage>
</organism>
<evidence type="ECO:0000256" key="5">
    <source>
        <dbReference type="ARBA" id="ARBA00023136"/>
    </source>
</evidence>
<dbReference type="EMBL" id="PGTN01000012">
    <property type="protein sequence ID" value="PJF48527.1"/>
    <property type="molecule type" value="Genomic_DNA"/>
</dbReference>
<sequence length="565" mass="61886">MMCFRSFWNFGSVFKPAFTESRHTTRTMHVQNQANAAAELPLEQPTNNRREIIGWAMYDWANSAFSTTVGTVFLGPYLASLADAAAKASPDGQARFFGLPVAPDSFLPYCIAFSVVLQAGFLPILGAIADYAHRRKQMLQRFAIIGGLATTLLFFVQGDLWWLGGVLFILANLCFGAAIVFYNAYLPDIASEGARDRVSSFGWAMGYLGGGVLLVINLILFLLRDRLGLDSGLAVRINLASAGIWWLGWSVWTWLTLRPRHRARRLPAGKSILRVAFDQLGETMETPPRTVASLLLSPLLVFVLFPLVSALRLPLEAIFIAVVGPVIMIGVFLWRKSRSRPQTAKFLLAYLIYNDGIQTVIGAATLFAAAPAIRGGLGIPVERLTLLILMIQFVAFFGALFFGALAGRIGGQRALVTSLVIWSSAVIYAFLGMRDYSPAALGIPRAELEFWILGAMIATVLGGSQALSRSLFAQMIPKNQEAEFFSIYEISERGTSWMGPFLFGFVNQVVGNLRPAILSVVIFFVVGLAILLTVNMARAIAESGRREEEQARRTIAEEQPAQAPA</sequence>
<keyword evidence="4 6" id="KW-1133">Transmembrane helix</keyword>
<feature type="transmembrane region" description="Helical" evidence="6">
    <location>
        <begin position="414"/>
        <end position="431"/>
    </location>
</feature>